<protein>
    <submittedName>
        <fullName evidence="1">Uncharacterized protein</fullName>
    </submittedName>
</protein>
<sequence>MHKSGVFAQRPRNPPQAALRSARREFLAPWAPFASGGPGTRAIPILFALRKGWLKPIFQDRFGAGGPNFGHMTLECSDRGFSFIVARFKNSPNDSRLLRFTWACPSSPGCPV</sequence>
<organism evidence="1">
    <name type="scientific">Sinorhizobium medicae</name>
    <dbReference type="NCBI Taxonomy" id="110321"/>
    <lineage>
        <taxon>Bacteria</taxon>
        <taxon>Pseudomonadati</taxon>
        <taxon>Pseudomonadota</taxon>
        <taxon>Alphaproteobacteria</taxon>
        <taxon>Hyphomicrobiales</taxon>
        <taxon>Rhizobiaceae</taxon>
        <taxon>Sinorhizobium/Ensifer group</taxon>
        <taxon>Sinorhizobium</taxon>
    </lineage>
</organism>
<dbReference type="Proteomes" id="UP000507954">
    <property type="component" value="Unassembled WGS sequence"/>
</dbReference>
<gene>
    <name evidence="1" type="ORF">EMEDMD4_70120</name>
</gene>
<reference evidence="1" key="1">
    <citation type="submission" date="2019-06" db="EMBL/GenBank/DDBJ databases">
        <authorList>
            <person name="Le Quere A."/>
            <person name="Colella S."/>
        </authorList>
    </citation>
    <scope>NUCLEOTIDE SEQUENCE</scope>
    <source>
        <strain evidence="1">EmedicaeMD41</strain>
    </source>
</reference>
<proteinExistence type="predicted"/>
<dbReference type="AlphaFoldDB" id="A0A508X5K7"/>
<name>A0A508X5K7_9HYPH</name>
<dbReference type="EMBL" id="CABFNB010000139">
    <property type="protein sequence ID" value="VTZ64817.1"/>
    <property type="molecule type" value="Genomic_DNA"/>
</dbReference>
<evidence type="ECO:0000313" key="1">
    <source>
        <dbReference type="EMBL" id="VTZ64817.1"/>
    </source>
</evidence>
<accession>A0A508X5K7</accession>